<dbReference type="EMBL" id="MAVT02000429">
    <property type="protein sequence ID" value="POS75900.1"/>
    <property type="molecule type" value="Genomic_DNA"/>
</dbReference>
<name>A0A2P5I066_DIAHE</name>
<proteinExistence type="predicted"/>
<reference evidence="1" key="1">
    <citation type="submission" date="2017-09" db="EMBL/GenBank/DDBJ databases">
        <title>Polyketide synthases of a Diaporthe helianthi virulent isolate.</title>
        <authorList>
            <person name="Baroncelli R."/>
        </authorList>
    </citation>
    <scope>NUCLEOTIDE SEQUENCE [LARGE SCALE GENOMIC DNA]</scope>
    <source>
        <strain evidence="1">7/96</strain>
    </source>
</reference>
<dbReference type="InterPro" id="IPR036969">
    <property type="entry name" value="Citrate_synthase_sf"/>
</dbReference>
<gene>
    <name evidence="1" type="ORF">DHEL01_v205701</name>
</gene>
<protein>
    <submittedName>
        <fullName evidence="1">Citrate synthase</fullName>
    </submittedName>
</protein>
<dbReference type="SUPFAM" id="SSF48256">
    <property type="entry name" value="Citrate synthase"/>
    <property type="match status" value="1"/>
</dbReference>
<dbReference type="AlphaFoldDB" id="A0A2P5I066"/>
<dbReference type="InterPro" id="IPR016142">
    <property type="entry name" value="Citrate_synth-like_lrg_a-sub"/>
</dbReference>
<keyword evidence="2" id="KW-1185">Reference proteome</keyword>
<dbReference type="OrthoDB" id="435022at2759"/>
<comment type="caution">
    <text evidence="1">The sequence shown here is derived from an EMBL/GenBank/DDBJ whole genome shotgun (WGS) entry which is preliminary data.</text>
</comment>
<organism evidence="1 2">
    <name type="scientific">Diaporthe helianthi</name>
    <dbReference type="NCBI Taxonomy" id="158607"/>
    <lineage>
        <taxon>Eukaryota</taxon>
        <taxon>Fungi</taxon>
        <taxon>Dikarya</taxon>
        <taxon>Ascomycota</taxon>
        <taxon>Pezizomycotina</taxon>
        <taxon>Sordariomycetes</taxon>
        <taxon>Sordariomycetidae</taxon>
        <taxon>Diaporthales</taxon>
        <taxon>Diaporthaceae</taxon>
        <taxon>Diaporthe</taxon>
    </lineage>
</organism>
<dbReference type="InParanoid" id="A0A2P5I066"/>
<evidence type="ECO:0000313" key="1">
    <source>
        <dbReference type="EMBL" id="POS75900.1"/>
    </source>
</evidence>
<dbReference type="Proteomes" id="UP000094444">
    <property type="component" value="Unassembled WGS sequence"/>
</dbReference>
<dbReference type="GO" id="GO:0046912">
    <property type="term" value="F:acyltransferase activity, acyl groups converted into alkyl on transfer"/>
    <property type="evidence" value="ECO:0007669"/>
    <property type="project" value="InterPro"/>
</dbReference>
<evidence type="ECO:0000313" key="2">
    <source>
        <dbReference type="Proteomes" id="UP000094444"/>
    </source>
</evidence>
<dbReference type="STRING" id="158607.A0A2P5I066"/>
<sequence length="209" mass="23211">MPPQAVFDTINNLPYVHTLTLKTHLIEPHEQANPSRSETHGPTAIGAILALHISQRPEKIPAHRGENLHKGNMAAVDNEVPQQIFLKFFTVSVISVLLNTASALEDPYSCCAAATLSGIGILHGGAIEVAYKQLDTVRDLKEWRLPDPRSLLFCELIAESMQEIESLRDDHHLAIALEIDRVASQDEYFQSRKLCANADLFLSFAYKAM</sequence>
<accession>A0A2P5I066</accession>
<dbReference type="InterPro" id="IPR016143">
    <property type="entry name" value="Citrate_synth-like_sm_a-sub"/>
</dbReference>
<dbReference type="Gene3D" id="1.10.580.10">
    <property type="entry name" value="Citrate Synthase, domain 1"/>
    <property type="match status" value="1"/>
</dbReference>
<dbReference type="Gene3D" id="1.10.230.10">
    <property type="entry name" value="Cytochrome P450-Terp, domain 2"/>
    <property type="match status" value="1"/>
</dbReference>